<sequence length="277" mass="29477">MTRTDRRPDVLIETPMHVLRRFGIEMIDANVENETAAMSMSLAGMRNPFNDTPTVGPLGVLVDAVSGFVNHFRHDTGEWTVSTELTLELSPDGSDRASADDAAPVVALGRLLGPRGSTSLSFCTLTCDDVVIGGGTVRSFFVTPDQVVRDEPDETLHRTESTPLSELLAVETGVASADICVLRQRPDPFLDNAVGVVNGGVASAGLELAASAVMNNGGRTMRTASVRVNFLRPFLAGDHSRYEASPLRIGRAMAVADAQALAEDGRPALAARVTAYR</sequence>
<dbReference type="RefSeq" id="WP_260991201.1">
    <property type="nucleotide sequence ID" value="NZ_JAODWD010000001.1"/>
</dbReference>
<dbReference type="NCBIfam" id="TIGR00369">
    <property type="entry name" value="unchar_dom_1"/>
    <property type="match status" value="1"/>
</dbReference>
<evidence type="ECO:0000313" key="3">
    <source>
        <dbReference type="EMBL" id="MCT7657129.1"/>
    </source>
</evidence>
<keyword evidence="1" id="KW-0378">Hydrolase</keyword>
<evidence type="ECO:0000259" key="2">
    <source>
        <dbReference type="Pfam" id="PF03061"/>
    </source>
</evidence>
<dbReference type="InterPro" id="IPR003736">
    <property type="entry name" value="PAAI_dom"/>
</dbReference>
<dbReference type="SUPFAM" id="SSF54637">
    <property type="entry name" value="Thioesterase/thiol ester dehydrase-isomerase"/>
    <property type="match status" value="1"/>
</dbReference>
<reference evidence="4" key="1">
    <citation type="submission" date="2023-07" db="EMBL/GenBank/DDBJ databases">
        <authorList>
            <person name="Deng Y."/>
            <person name="Zhang Y.-Q."/>
        </authorList>
    </citation>
    <scope>NUCLEOTIDE SEQUENCE [LARGE SCALE GENOMIC DNA]</scope>
    <source>
        <strain evidence="4">CPCC 205710</strain>
    </source>
</reference>
<feature type="domain" description="Thioesterase" evidence="2">
    <location>
        <begin position="195"/>
        <end position="266"/>
    </location>
</feature>
<accession>A0ABT2M674</accession>
<comment type="caution">
    <text evidence="3">The sequence shown here is derived from an EMBL/GenBank/DDBJ whole genome shotgun (WGS) entry which is preliminary data.</text>
</comment>
<name>A0ABT2M674_9MYCO</name>
<dbReference type="EMBL" id="JAODWD010000001">
    <property type="protein sequence ID" value="MCT7657129.1"/>
    <property type="molecule type" value="Genomic_DNA"/>
</dbReference>
<organism evidence="3 4">
    <name type="scientific">Mycobacterium deserti</name>
    <dbReference type="NCBI Taxonomy" id="2978347"/>
    <lineage>
        <taxon>Bacteria</taxon>
        <taxon>Bacillati</taxon>
        <taxon>Actinomycetota</taxon>
        <taxon>Actinomycetes</taxon>
        <taxon>Mycobacteriales</taxon>
        <taxon>Mycobacteriaceae</taxon>
        <taxon>Mycobacterium</taxon>
    </lineage>
</organism>
<evidence type="ECO:0000256" key="1">
    <source>
        <dbReference type="ARBA" id="ARBA00022801"/>
    </source>
</evidence>
<dbReference type="InterPro" id="IPR029069">
    <property type="entry name" value="HotDog_dom_sf"/>
</dbReference>
<dbReference type="Proteomes" id="UP001206639">
    <property type="component" value="Unassembled WGS sequence"/>
</dbReference>
<keyword evidence="4" id="KW-1185">Reference proteome</keyword>
<dbReference type="Gene3D" id="3.10.129.10">
    <property type="entry name" value="Hotdog Thioesterase"/>
    <property type="match status" value="1"/>
</dbReference>
<gene>
    <name evidence="3" type="ORF">N4S67_01685</name>
</gene>
<dbReference type="CDD" id="cd03443">
    <property type="entry name" value="PaaI_thioesterase"/>
    <property type="match status" value="1"/>
</dbReference>
<dbReference type="Pfam" id="PF03061">
    <property type="entry name" value="4HBT"/>
    <property type="match status" value="1"/>
</dbReference>
<dbReference type="InterPro" id="IPR006683">
    <property type="entry name" value="Thioestr_dom"/>
</dbReference>
<evidence type="ECO:0000313" key="4">
    <source>
        <dbReference type="Proteomes" id="UP001206639"/>
    </source>
</evidence>
<protein>
    <submittedName>
        <fullName evidence="3">PaaI family thioesterase</fullName>
    </submittedName>
</protein>
<proteinExistence type="predicted"/>